<reference evidence="3 4" key="1">
    <citation type="submission" date="2021-12" db="EMBL/GenBank/DDBJ databases">
        <title>Discovery of the Pendulisporaceae a myxobacterial family with distinct sporulation behavior and unique specialized metabolism.</title>
        <authorList>
            <person name="Garcia R."/>
            <person name="Popoff A."/>
            <person name="Bader C.D."/>
            <person name="Loehr J."/>
            <person name="Walesch S."/>
            <person name="Walt C."/>
            <person name="Boldt J."/>
            <person name="Bunk B."/>
            <person name="Haeckl F.J.F.P.J."/>
            <person name="Gunesch A.P."/>
            <person name="Birkelbach J."/>
            <person name="Nuebel U."/>
            <person name="Pietschmann T."/>
            <person name="Bach T."/>
            <person name="Mueller R."/>
        </authorList>
    </citation>
    <scope>NUCLEOTIDE SEQUENCE [LARGE SCALE GENOMIC DNA]</scope>
    <source>
        <strain evidence="3 4">MSr12523</strain>
    </source>
</reference>
<keyword evidence="1" id="KW-1133">Transmembrane helix</keyword>
<protein>
    <submittedName>
        <fullName evidence="3">DUF418 domain-containing protein</fullName>
    </submittedName>
</protein>
<feature type="transmembrane region" description="Helical" evidence="1">
    <location>
        <begin position="251"/>
        <end position="269"/>
    </location>
</feature>
<keyword evidence="1" id="KW-0472">Membrane</keyword>
<feature type="transmembrane region" description="Helical" evidence="1">
    <location>
        <begin position="154"/>
        <end position="174"/>
    </location>
</feature>
<dbReference type="PANTHER" id="PTHR30590:SF2">
    <property type="entry name" value="INNER MEMBRANE PROTEIN"/>
    <property type="match status" value="1"/>
</dbReference>
<name>A0ABZ2KL60_9BACT</name>
<feature type="transmembrane region" description="Helical" evidence="1">
    <location>
        <begin position="356"/>
        <end position="380"/>
    </location>
</feature>
<dbReference type="EMBL" id="CP089982">
    <property type="protein sequence ID" value="WXA98809.1"/>
    <property type="molecule type" value="Genomic_DNA"/>
</dbReference>
<feature type="transmembrane region" description="Helical" evidence="1">
    <location>
        <begin position="220"/>
        <end position="239"/>
    </location>
</feature>
<organism evidence="3 4">
    <name type="scientific">Pendulispora brunnea</name>
    <dbReference type="NCBI Taxonomy" id="2905690"/>
    <lineage>
        <taxon>Bacteria</taxon>
        <taxon>Pseudomonadati</taxon>
        <taxon>Myxococcota</taxon>
        <taxon>Myxococcia</taxon>
        <taxon>Myxococcales</taxon>
        <taxon>Sorangiineae</taxon>
        <taxon>Pendulisporaceae</taxon>
        <taxon>Pendulispora</taxon>
    </lineage>
</organism>
<dbReference type="RefSeq" id="WP_394849429.1">
    <property type="nucleotide sequence ID" value="NZ_CP089982.1"/>
</dbReference>
<feature type="transmembrane region" description="Helical" evidence="1">
    <location>
        <begin position="71"/>
        <end position="93"/>
    </location>
</feature>
<sequence length="424" mass="47515">MNAQIASTRTGSGQPVAGRERIEDIDVIRGFALFGVLMMNLAFSLRVHHAAPWENHPPWLPDHIVLRAESVLLANKAMTLFSTLFGVGLAIFLERASASRGDSAAWRLLVRRLLALLAFGVAHAILIWNGDILVPYAVTGLLALPLMRCRTSVLAALIGLGYVLPPLVLLWPPAGDFWNAADPVPFSETMRIYTGPSYLRIVQLRAHEMVWSWTHHYTVYLPRCLGNMLIGVLLWRSGIFRADLSERMRRMLRWVATGGIAIGAGYALYRVILFDVFHAPTPTRGTPLRLFLQVVTVMPFALGYGAILLLLLRGRFRPWLLHLAPLGRMAFTNYLTESIFFTAVFYGYGLNLLGKVGYAAAALMGIIFFAAQGILSAIWLRHFRFGPFEWAWRTMTYGAWQPFRKRPSDGMNFSPVAVKFRDPS</sequence>
<dbReference type="Pfam" id="PF04235">
    <property type="entry name" value="DUF418"/>
    <property type="match status" value="1"/>
</dbReference>
<evidence type="ECO:0000313" key="3">
    <source>
        <dbReference type="EMBL" id="WXA98809.1"/>
    </source>
</evidence>
<dbReference type="InterPro" id="IPR007349">
    <property type="entry name" value="DUF418"/>
</dbReference>
<accession>A0ABZ2KL60</accession>
<keyword evidence="4" id="KW-1185">Reference proteome</keyword>
<dbReference type="Proteomes" id="UP001379533">
    <property type="component" value="Chromosome"/>
</dbReference>
<evidence type="ECO:0000259" key="2">
    <source>
        <dbReference type="Pfam" id="PF04235"/>
    </source>
</evidence>
<proteinExistence type="predicted"/>
<feature type="transmembrane region" description="Helical" evidence="1">
    <location>
        <begin position="132"/>
        <end position="147"/>
    </location>
</feature>
<dbReference type="InterPro" id="IPR052529">
    <property type="entry name" value="Bact_Transport_Assoc"/>
</dbReference>
<feature type="transmembrane region" description="Helical" evidence="1">
    <location>
        <begin position="331"/>
        <end position="350"/>
    </location>
</feature>
<evidence type="ECO:0000313" key="4">
    <source>
        <dbReference type="Proteomes" id="UP001379533"/>
    </source>
</evidence>
<evidence type="ECO:0000256" key="1">
    <source>
        <dbReference type="SAM" id="Phobius"/>
    </source>
</evidence>
<dbReference type="PANTHER" id="PTHR30590">
    <property type="entry name" value="INNER MEMBRANE PROTEIN"/>
    <property type="match status" value="1"/>
</dbReference>
<gene>
    <name evidence="3" type="ORF">LZC95_18525</name>
</gene>
<feature type="domain" description="DUF418" evidence="2">
    <location>
        <begin position="235"/>
        <end position="398"/>
    </location>
</feature>
<keyword evidence="1" id="KW-0812">Transmembrane</keyword>
<feature type="transmembrane region" description="Helical" evidence="1">
    <location>
        <begin position="289"/>
        <end position="311"/>
    </location>
</feature>